<organism evidence="2 3">
    <name type="scientific">Rariglobus hedericola</name>
    <dbReference type="NCBI Taxonomy" id="2597822"/>
    <lineage>
        <taxon>Bacteria</taxon>
        <taxon>Pseudomonadati</taxon>
        <taxon>Verrucomicrobiota</taxon>
        <taxon>Opitutia</taxon>
        <taxon>Opitutales</taxon>
        <taxon>Opitutaceae</taxon>
        <taxon>Rariglobus</taxon>
    </lineage>
</organism>
<proteinExistence type="predicted"/>
<sequence>MSLTISGPAPSASAATPSGPALTAQAGQPLTAFVEAFTAAIGDGLYATHFRPLVHPDLLAHTGDTWIFRDSPQKPSPADAPPTHVVRDLNEGELTRFATIFSYPVTPVKVLEFSHTHTDGASKTTSRMPLYLAGNNGAYTLVFGVPKPKEEVAAARAVESLLYYEDTGAWKQNWKLQMAASSQATYSVVLSDAAGENVIAVAGPWTLPEGRKTIRFMLKPEGASAAVRTTAQGKLELPYAWQAGASAASSHALLPLTTLTAYERVKTPAFTGDTLALASLTGIDDTGASRTLVLQLRRK</sequence>
<dbReference type="RefSeq" id="WP_144354103.1">
    <property type="nucleotide sequence ID" value="NZ_CBCRVV010000004.1"/>
</dbReference>
<dbReference type="AlphaFoldDB" id="A0A556QGR8"/>
<dbReference type="Proteomes" id="UP000315648">
    <property type="component" value="Unassembled WGS sequence"/>
</dbReference>
<accession>A0A556QGR8</accession>
<comment type="caution">
    <text evidence="2">The sequence shown here is derived from an EMBL/GenBank/DDBJ whole genome shotgun (WGS) entry which is preliminary data.</text>
</comment>
<protein>
    <submittedName>
        <fullName evidence="2">Uncharacterized protein</fullName>
    </submittedName>
</protein>
<name>A0A556QGR8_9BACT</name>
<feature type="region of interest" description="Disordered" evidence="1">
    <location>
        <begin position="1"/>
        <end position="22"/>
    </location>
</feature>
<keyword evidence="3" id="KW-1185">Reference proteome</keyword>
<evidence type="ECO:0000256" key="1">
    <source>
        <dbReference type="SAM" id="MobiDB-lite"/>
    </source>
</evidence>
<evidence type="ECO:0000313" key="3">
    <source>
        <dbReference type="Proteomes" id="UP000315648"/>
    </source>
</evidence>
<evidence type="ECO:0000313" key="2">
    <source>
        <dbReference type="EMBL" id="TSJ75830.1"/>
    </source>
</evidence>
<reference evidence="2 3" key="1">
    <citation type="submission" date="2019-07" db="EMBL/GenBank/DDBJ databases">
        <title>Description of 53C-WASEF.</title>
        <authorList>
            <person name="Pitt A."/>
            <person name="Hahn M.W."/>
        </authorList>
    </citation>
    <scope>NUCLEOTIDE SEQUENCE [LARGE SCALE GENOMIC DNA]</scope>
    <source>
        <strain evidence="2 3">53C-WASEF</strain>
    </source>
</reference>
<dbReference type="EMBL" id="VMBG01000003">
    <property type="protein sequence ID" value="TSJ75830.1"/>
    <property type="molecule type" value="Genomic_DNA"/>
</dbReference>
<gene>
    <name evidence="2" type="ORF">FPL22_16355</name>
</gene>